<name>A0ABQ3QUA0_9ACTN</name>
<dbReference type="EMBL" id="BNDY01000017">
    <property type="protein sequence ID" value="GHI40859.1"/>
    <property type="molecule type" value="Genomic_DNA"/>
</dbReference>
<gene>
    <name evidence="2" type="ORF">Sviol_52670</name>
</gene>
<dbReference type="InterPro" id="IPR051531">
    <property type="entry name" value="N-acetyltransferase"/>
</dbReference>
<sequence length="222" mass="24110">MHMLGMAPIRATVADPRRAEVGHDPTFTLVKVDCGPGVRCVPSPSMTPTLRTERLLLEPYAPEDEEGFTALFQDGRVSQWMGDGPTTEAEDRALFGRIFTKVYAQELFDVWAVRRDGLLIGHAEIKPTDVVRGHEIIYALAPSAWGSGLGTEVAEALVTYGFGTLGLTEVHATVAEPNTASLRLLAGIGFEPVRDVTEKDGSTTRVLTRTCMPCAAEWAEQP</sequence>
<dbReference type="Pfam" id="PF13302">
    <property type="entry name" value="Acetyltransf_3"/>
    <property type="match status" value="1"/>
</dbReference>
<dbReference type="Gene3D" id="3.40.630.30">
    <property type="match status" value="1"/>
</dbReference>
<evidence type="ECO:0000259" key="1">
    <source>
        <dbReference type="PROSITE" id="PS51186"/>
    </source>
</evidence>
<comment type="caution">
    <text evidence="2">The sequence shown here is derived from an EMBL/GenBank/DDBJ whole genome shotgun (WGS) entry which is preliminary data.</text>
</comment>
<dbReference type="PROSITE" id="PS51186">
    <property type="entry name" value="GNAT"/>
    <property type="match status" value="1"/>
</dbReference>
<dbReference type="SUPFAM" id="SSF55729">
    <property type="entry name" value="Acyl-CoA N-acyltransferases (Nat)"/>
    <property type="match status" value="1"/>
</dbReference>
<organism evidence="2 3">
    <name type="scientific">Streptomyces violascens</name>
    <dbReference type="NCBI Taxonomy" id="67381"/>
    <lineage>
        <taxon>Bacteria</taxon>
        <taxon>Bacillati</taxon>
        <taxon>Actinomycetota</taxon>
        <taxon>Actinomycetes</taxon>
        <taxon>Kitasatosporales</taxon>
        <taxon>Streptomycetaceae</taxon>
        <taxon>Streptomyces</taxon>
    </lineage>
</organism>
<dbReference type="Proteomes" id="UP001050808">
    <property type="component" value="Unassembled WGS sequence"/>
</dbReference>
<dbReference type="InterPro" id="IPR016181">
    <property type="entry name" value="Acyl_CoA_acyltransferase"/>
</dbReference>
<feature type="domain" description="N-acetyltransferase" evidence="1">
    <location>
        <begin position="55"/>
        <end position="217"/>
    </location>
</feature>
<dbReference type="CDD" id="cd04301">
    <property type="entry name" value="NAT_SF"/>
    <property type="match status" value="1"/>
</dbReference>
<dbReference type="PANTHER" id="PTHR43792:SF1">
    <property type="entry name" value="N-ACETYLTRANSFERASE DOMAIN-CONTAINING PROTEIN"/>
    <property type="match status" value="1"/>
</dbReference>
<reference evidence="2" key="1">
    <citation type="submission" date="2024-05" db="EMBL/GenBank/DDBJ databases">
        <title>Whole genome shotgun sequence of Streptomyces violascens NBRC 12920.</title>
        <authorList>
            <person name="Komaki H."/>
            <person name="Tamura T."/>
        </authorList>
    </citation>
    <scope>NUCLEOTIDE SEQUENCE</scope>
    <source>
        <strain evidence="2">NBRC 12920</strain>
    </source>
</reference>
<accession>A0ABQ3QUA0</accession>
<proteinExistence type="predicted"/>
<keyword evidence="3" id="KW-1185">Reference proteome</keyword>
<evidence type="ECO:0000313" key="3">
    <source>
        <dbReference type="Proteomes" id="UP001050808"/>
    </source>
</evidence>
<dbReference type="PANTHER" id="PTHR43792">
    <property type="entry name" value="GNAT FAMILY, PUTATIVE (AFU_ORTHOLOGUE AFUA_3G00765)-RELATED-RELATED"/>
    <property type="match status" value="1"/>
</dbReference>
<protein>
    <recommendedName>
        <fullName evidence="1">N-acetyltransferase domain-containing protein</fullName>
    </recommendedName>
</protein>
<evidence type="ECO:0000313" key="2">
    <source>
        <dbReference type="EMBL" id="GHI40859.1"/>
    </source>
</evidence>
<dbReference type="InterPro" id="IPR000182">
    <property type="entry name" value="GNAT_dom"/>
</dbReference>